<comment type="caution">
    <text evidence="1">The sequence shown here is derived from an EMBL/GenBank/DDBJ whole genome shotgun (WGS) entry which is preliminary data.</text>
</comment>
<accession>A0AA38S2M7</accession>
<gene>
    <name evidence="1" type="ORF">NKR23_g2453</name>
</gene>
<dbReference type="PANTHER" id="PTHR34724:SF2">
    <property type="entry name" value="OS12G0596101 PROTEIN"/>
    <property type="match status" value="1"/>
</dbReference>
<dbReference type="Proteomes" id="UP001174694">
    <property type="component" value="Unassembled WGS sequence"/>
</dbReference>
<evidence type="ECO:0000313" key="1">
    <source>
        <dbReference type="EMBL" id="KAJ9154979.1"/>
    </source>
</evidence>
<keyword evidence="2" id="KW-1185">Reference proteome</keyword>
<reference evidence="1" key="1">
    <citation type="submission" date="2022-07" db="EMBL/GenBank/DDBJ databases">
        <title>Fungi with potential for degradation of polypropylene.</title>
        <authorList>
            <person name="Gostincar C."/>
        </authorList>
    </citation>
    <scope>NUCLEOTIDE SEQUENCE</scope>
    <source>
        <strain evidence="1">EXF-13308</strain>
    </source>
</reference>
<evidence type="ECO:0000313" key="2">
    <source>
        <dbReference type="Proteomes" id="UP001174694"/>
    </source>
</evidence>
<sequence length="83" mass="8394">MCMSATCGVCSKKTWRGCGNHIPSAMAGVPQEQWCTCEPKVSVGGTDYPPAAKASLPGASWLGGMFGGGGQKKEGSEAGKGDL</sequence>
<protein>
    <submittedName>
        <fullName evidence="1">Uncharacterized protein</fullName>
    </submittedName>
</protein>
<dbReference type="PANTHER" id="PTHR34724">
    <property type="entry name" value="OS12G0596101 PROTEIN"/>
    <property type="match status" value="1"/>
</dbReference>
<organism evidence="1 2">
    <name type="scientific">Pleurostoma richardsiae</name>
    <dbReference type="NCBI Taxonomy" id="41990"/>
    <lineage>
        <taxon>Eukaryota</taxon>
        <taxon>Fungi</taxon>
        <taxon>Dikarya</taxon>
        <taxon>Ascomycota</taxon>
        <taxon>Pezizomycotina</taxon>
        <taxon>Sordariomycetes</taxon>
        <taxon>Sordariomycetidae</taxon>
        <taxon>Calosphaeriales</taxon>
        <taxon>Pleurostomataceae</taxon>
        <taxon>Pleurostoma</taxon>
    </lineage>
</organism>
<dbReference type="AlphaFoldDB" id="A0AA38S2M7"/>
<name>A0AA38S2M7_9PEZI</name>
<dbReference type="EMBL" id="JANBVO010000004">
    <property type="protein sequence ID" value="KAJ9154979.1"/>
    <property type="molecule type" value="Genomic_DNA"/>
</dbReference>
<proteinExistence type="predicted"/>